<feature type="transmembrane region" description="Helical" evidence="6">
    <location>
        <begin position="250"/>
        <end position="270"/>
    </location>
</feature>
<evidence type="ECO:0000313" key="9">
    <source>
        <dbReference type="Proteomes" id="UP000053718"/>
    </source>
</evidence>
<feature type="transmembrane region" description="Helical" evidence="6">
    <location>
        <begin position="312"/>
        <end position="332"/>
    </location>
</feature>
<evidence type="ECO:0000256" key="3">
    <source>
        <dbReference type="ARBA" id="ARBA00022679"/>
    </source>
</evidence>
<dbReference type="CDD" id="cd16917">
    <property type="entry name" value="HATPase_UhpB-NarQ-NarX-like"/>
    <property type="match status" value="1"/>
</dbReference>
<dbReference type="EMBL" id="JPIN01000006">
    <property type="protein sequence ID" value="KFZ28787.1"/>
    <property type="molecule type" value="Genomic_DNA"/>
</dbReference>
<evidence type="ECO:0000256" key="4">
    <source>
        <dbReference type="ARBA" id="ARBA00022777"/>
    </source>
</evidence>
<evidence type="ECO:0000256" key="1">
    <source>
        <dbReference type="ARBA" id="ARBA00000085"/>
    </source>
</evidence>
<feature type="transmembrane region" description="Helical" evidence="6">
    <location>
        <begin position="373"/>
        <end position="390"/>
    </location>
</feature>
<comment type="catalytic activity">
    <reaction evidence="1">
        <text>ATP + protein L-histidine = ADP + protein N-phospho-L-histidine.</text>
        <dbReference type="EC" id="2.7.13.3"/>
    </reaction>
</comment>
<reference evidence="8 9" key="1">
    <citation type="submission" date="2014-06" db="EMBL/GenBank/DDBJ databases">
        <title>Draft genome sequence of Idiomarina sp. MCCC 1A10513.</title>
        <authorList>
            <person name="Du J."/>
            <person name="Lai Q."/>
            <person name="Shao Z."/>
        </authorList>
    </citation>
    <scope>NUCLEOTIDE SEQUENCE [LARGE SCALE GENOMIC DNA]</scope>
    <source>
        <strain evidence="8 9">MCCC 1A10513</strain>
    </source>
</reference>
<dbReference type="PANTHER" id="PTHR24421">
    <property type="entry name" value="NITRATE/NITRITE SENSOR PROTEIN NARX-RELATED"/>
    <property type="match status" value="1"/>
</dbReference>
<keyword evidence="5" id="KW-0902">Two-component regulatory system</keyword>
<keyword evidence="4 8" id="KW-0418">Kinase</keyword>
<evidence type="ECO:0000259" key="7">
    <source>
        <dbReference type="Pfam" id="PF02518"/>
    </source>
</evidence>
<keyword evidence="3" id="KW-0808">Transferase</keyword>
<feature type="transmembrane region" description="Helical" evidence="6">
    <location>
        <begin position="7"/>
        <end position="29"/>
    </location>
</feature>
<dbReference type="GO" id="GO:0000160">
    <property type="term" value="P:phosphorelay signal transduction system"/>
    <property type="evidence" value="ECO:0007669"/>
    <property type="project" value="UniProtKB-KW"/>
</dbReference>
<dbReference type="InterPro" id="IPR003594">
    <property type="entry name" value="HATPase_dom"/>
</dbReference>
<comment type="caution">
    <text evidence="8">The sequence shown here is derived from an EMBL/GenBank/DDBJ whole genome shotgun (WGS) entry which is preliminary data.</text>
</comment>
<dbReference type="AlphaFoldDB" id="A0A094INT6"/>
<keyword evidence="6" id="KW-0812">Transmembrane</keyword>
<organism evidence="8 9">
    <name type="scientific">Pseudidiomarina atlantica</name>
    <dbReference type="NCBI Taxonomy" id="1517416"/>
    <lineage>
        <taxon>Bacteria</taxon>
        <taxon>Pseudomonadati</taxon>
        <taxon>Pseudomonadota</taxon>
        <taxon>Gammaproteobacteria</taxon>
        <taxon>Alteromonadales</taxon>
        <taxon>Idiomarinaceae</taxon>
        <taxon>Pseudidiomarina</taxon>
    </lineage>
</organism>
<dbReference type="Gene3D" id="3.30.565.10">
    <property type="entry name" value="Histidine kinase-like ATPase, C-terminal domain"/>
    <property type="match status" value="1"/>
</dbReference>
<feature type="transmembrane region" description="Helical" evidence="6">
    <location>
        <begin position="189"/>
        <end position="212"/>
    </location>
</feature>
<dbReference type="OrthoDB" id="9797605at2"/>
<keyword evidence="6" id="KW-0472">Membrane</keyword>
<dbReference type="Proteomes" id="UP000053718">
    <property type="component" value="Unassembled WGS sequence"/>
</dbReference>
<dbReference type="EC" id="2.7.13.3" evidence="2"/>
<keyword evidence="6" id="KW-1133">Transmembrane helix</keyword>
<evidence type="ECO:0000256" key="6">
    <source>
        <dbReference type="SAM" id="Phobius"/>
    </source>
</evidence>
<dbReference type="STRING" id="1517416.IDAT_06170"/>
<proteinExistence type="predicted"/>
<dbReference type="Pfam" id="PF02518">
    <property type="entry name" value="HATPase_c"/>
    <property type="match status" value="1"/>
</dbReference>
<name>A0A094INT6_9GAMM</name>
<feature type="transmembrane region" description="Helical" evidence="6">
    <location>
        <begin position="282"/>
        <end position="306"/>
    </location>
</feature>
<feature type="domain" description="Histidine kinase/HSP90-like ATPase" evidence="7">
    <location>
        <begin position="608"/>
        <end position="678"/>
    </location>
</feature>
<feature type="transmembrane region" description="Helical" evidence="6">
    <location>
        <begin position="224"/>
        <end position="244"/>
    </location>
</feature>
<dbReference type="SUPFAM" id="SSF55874">
    <property type="entry name" value="ATPase domain of HSP90 chaperone/DNA topoisomerase II/histidine kinase"/>
    <property type="match status" value="1"/>
</dbReference>
<keyword evidence="9" id="KW-1185">Reference proteome</keyword>
<sequence>MLSLKQQLTVGFIAVLIYAIGIIALALSLPSSQFDFTVQDNQLMIATASDEPLPIKQFVAAEQELAAAAALQLDEPDVLPTYAELNRFFATHSQLHQALTQGQLVVITATAEQLIPKLQSRTLVDLPGMFWLQLFCGVAGMMICLMVWMPATRDPAITAFAFTGLSNLMFTSAAAVYSTRDFFIEGSTFAWLSGMNHSGALLFSASLAVFLWNYPVKRRTRFSALLFYGLFAAALAVDQMQLTASPVTGFHSWVMLIFLAGLVGSGWQWWQTRAQAAQRAALRWVVLSILAGTLFFAGGMILPAILQTAPPAPQGLLFTTFLLMYAGIALGVGKYRLFNLDRWWFALWSWLLGGVLVILTDLLLVWLLSLSNATGLVLAVALVGWVYFPLRQWVWRKLTQRDTAKLEDWLATALPAMLNSQRDATARGLEKALHAVFKPLVLVRESPPNNATQLAENGKSLLVYDSTAATSWRLEHAAGGERLFSRQDERIANLVVSLHHLVQQVDVAYAEGALEERHRIRRDMHDDLGAKLLHLLHKSPAESQPLVREAIHDLRNLLRDMEGESLTLAAAAAHWYEETQRRCHDHGIELDWQAQVEAQQLNIQVLSELTRIIREAVSNALKHAATQRLRVQIDADEHGLNLVIQNNGVIDAVQPKESGGLSNMRMRAQKLGGTIAYQTVADNWLVKAAIPWRSA</sequence>
<feature type="transmembrane region" description="Helical" evidence="6">
    <location>
        <begin position="344"/>
        <end position="367"/>
    </location>
</feature>
<dbReference type="RefSeq" id="WP_034732262.1">
    <property type="nucleotide sequence ID" value="NZ_JPIN01000006.1"/>
</dbReference>
<dbReference type="GO" id="GO:0004673">
    <property type="term" value="F:protein histidine kinase activity"/>
    <property type="evidence" value="ECO:0007669"/>
    <property type="project" value="UniProtKB-EC"/>
</dbReference>
<feature type="transmembrane region" description="Helical" evidence="6">
    <location>
        <begin position="130"/>
        <end position="149"/>
    </location>
</feature>
<evidence type="ECO:0000313" key="8">
    <source>
        <dbReference type="EMBL" id="KFZ28787.1"/>
    </source>
</evidence>
<dbReference type="eggNOG" id="COG4585">
    <property type="taxonomic scope" value="Bacteria"/>
</dbReference>
<gene>
    <name evidence="8" type="ORF">IDAT_06170</name>
</gene>
<evidence type="ECO:0000256" key="5">
    <source>
        <dbReference type="ARBA" id="ARBA00023012"/>
    </source>
</evidence>
<accession>A0A094INT6</accession>
<feature type="transmembrane region" description="Helical" evidence="6">
    <location>
        <begin position="156"/>
        <end position="177"/>
    </location>
</feature>
<dbReference type="PANTHER" id="PTHR24421:SF10">
    <property type="entry name" value="NITRATE_NITRITE SENSOR PROTEIN NARQ"/>
    <property type="match status" value="1"/>
</dbReference>
<dbReference type="InterPro" id="IPR036890">
    <property type="entry name" value="HATPase_C_sf"/>
</dbReference>
<evidence type="ECO:0000256" key="2">
    <source>
        <dbReference type="ARBA" id="ARBA00012438"/>
    </source>
</evidence>
<dbReference type="InterPro" id="IPR050482">
    <property type="entry name" value="Sensor_HK_TwoCompSys"/>
</dbReference>
<protein>
    <recommendedName>
        <fullName evidence="2">histidine kinase</fullName>
        <ecNumber evidence="2">2.7.13.3</ecNumber>
    </recommendedName>
</protein>